<feature type="domain" description="Type 4 fimbrial biogenesis protein PilX N-terminal" evidence="3">
    <location>
        <begin position="18"/>
        <end position="67"/>
    </location>
</feature>
<dbReference type="InterPro" id="IPR025746">
    <property type="entry name" value="PilX_N_dom"/>
</dbReference>
<proteinExistence type="predicted"/>
<comment type="caution">
    <text evidence="4">The sequence shown here is derived from an EMBL/GenBank/DDBJ whole genome shotgun (WGS) entry which is preliminary data.</text>
</comment>
<evidence type="ECO:0000259" key="2">
    <source>
        <dbReference type="Pfam" id="PF13681"/>
    </source>
</evidence>
<keyword evidence="5" id="KW-1185">Reference proteome</keyword>
<dbReference type="Pfam" id="PF13681">
    <property type="entry name" value="PilX"/>
    <property type="match status" value="1"/>
</dbReference>
<dbReference type="EMBL" id="JAJGAK010000001">
    <property type="protein sequence ID" value="MCC8361856.1"/>
    <property type="molecule type" value="Genomic_DNA"/>
</dbReference>
<keyword evidence="1" id="KW-0812">Transmembrane</keyword>
<keyword evidence="1" id="KW-0472">Membrane</keyword>
<gene>
    <name evidence="4" type="ORF">LK996_02000</name>
</gene>
<name>A0ABS8JE25_9GAMM</name>
<dbReference type="InterPro" id="IPR025205">
    <property type="entry name" value="PilX/PilW_C"/>
</dbReference>
<evidence type="ECO:0000259" key="3">
    <source>
        <dbReference type="Pfam" id="PF14341"/>
    </source>
</evidence>
<reference evidence="4" key="1">
    <citation type="submission" date="2021-10" db="EMBL/GenBank/DDBJ databases">
        <authorList>
            <person name="Lyu M."/>
            <person name="Wang X."/>
            <person name="Meng X."/>
            <person name="Xu K."/>
        </authorList>
    </citation>
    <scope>NUCLEOTIDE SEQUENCE</scope>
    <source>
        <strain evidence="4">A6</strain>
    </source>
</reference>
<protein>
    <submittedName>
        <fullName evidence="4">Pilus assembly protein</fullName>
    </submittedName>
</protein>
<evidence type="ECO:0000256" key="1">
    <source>
        <dbReference type="SAM" id="Phobius"/>
    </source>
</evidence>
<sequence length="182" mass="19248">MNTPRQRHSLPAPRHQHGIALVVVLILLLVMSLLAVFSLRSTLMEERMAANMMDRSLSFQAAEAGLREGEQLAASKPALPASGCNAGLCAIPLATGTPRWQDAAVWAGARTATVDVGGVTASPQFIVELLADNVPTENSCLEHEDVSPDAACSGTESRYRITARSQGAGRAVVMLQSNFAVP</sequence>
<feature type="domain" description="PilX/PilW C-terminal" evidence="2">
    <location>
        <begin position="86"/>
        <end position="180"/>
    </location>
</feature>
<dbReference type="RefSeq" id="WP_230525502.1">
    <property type="nucleotide sequence ID" value="NZ_JAJGAK010000001.1"/>
</dbReference>
<dbReference type="Pfam" id="PF14341">
    <property type="entry name" value="PilX_N"/>
    <property type="match status" value="1"/>
</dbReference>
<feature type="transmembrane region" description="Helical" evidence="1">
    <location>
        <begin position="20"/>
        <end position="39"/>
    </location>
</feature>
<keyword evidence="1" id="KW-1133">Transmembrane helix</keyword>
<organism evidence="4 5">
    <name type="scientific">Noviluteimonas lactosilytica</name>
    <dbReference type="NCBI Taxonomy" id="2888523"/>
    <lineage>
        <taxon>Bacteria</taxon>
        <taxon>Pseudomonadati</taxon>
        <taxon>Pseudomonadota</taxon>
        <taxon>Gammaproteobacteria</taxon>
        <taxon>Lysobacterales</taxon>
        <taxon>Lysobacteraceae</taxon>
        <taxon>Noviluteimonas</taxon>
    </lineage>
</organism>
<evidence type="ECO:0000313" key="4">
    <source>
        <dbReference type="EMBL" id="MCC8361856.1"/>
    </source>
</evidence>
<dbReference type="Proteomes" id="UP001165293">
    <property type="component" value="Unassembled WGS sequence"/>
</dbReference>
<accession>A0ABS8JE25</accession>
<evidence type="ECO:0000313" key="5">
    <source>
        <dbReference type="Proteomes" id="UP001165293"/>
    </source>
</evidence>